<reference evidence="1 2" key="1">
    <citation type="submission" date="2023-07" db="EMBL/GenBank/DDBJ databases">
        <title>Sorghum-associated microbial communities from plants grown in Nebraska, USA.</title>
        <authorList>
            <person name="Schachtman D."/>
        </authorList>
    </citation>
    <scope>NUCLEOTIDE SEQUENCE [LARGE SCALE GENOMIC DNA]</scope>
    <source>
        <strain evidence="1 2">584</strain>
    </source>
</reference>
<dbReference type="EMBL" id="JAVDPW010000002">
    <property type="protein sequence ID" value="MDR6288621.1"/>
    <property type="molecule type" value="Genomic_DNA"/>
</dbReference>
<comment type="caution">
    <text evidence="1">The sequence shown here is derived from an EMBL/GenBank/DDBJ whole genome shotgun (WGS) entry which is preliminary data.</text>
</comment>
<protein>
    <submittedName>
        <fullName evidence="1">Uncharacterized protein</fullName>
    </submittedName>
</protein>
<proteinExistence type="predicted"/>
<dbReference type="RefSeq" id="WP_309792632.1">
    <property type="nucleotide sequence ID" value="NZ_JAVDPW010000002.1"/>
</dbReference>
<evidence type="ECO:0000313" key="1">
    <source>
        <dbReference type="EMBL" id="MDR6288621.1"/>
    </source>
</evidence>
<gene>
    <name evidence="1" type="ORF">E9232_001128</name>
</gene>
<name>A0ABU1JJ28_9PROT</name>
<keyword evidence="2" id="KW-1185">Reference proteome</keyword>
<sequence>MSEKITIRDDAHLSEIGAVGTAPWFSVPPSGLVSEPMHQAKEMHSALTAIYNEAAEKAAKIRADDLISEKRRATLLIEHGEALRDKVEALRPKLGVVASGRDRMAADLERAGVSTPGPIGPLGLMIWQKYGDLDAMQLEIVYQDFCEQIGRHPNAQAIVEALETMPNFHRPNADGNIAISLQINRPWRRLSDDIVAKQQKLRGERANPELADVLGRVRDAHSDLTRTHKQVLDHVVESFDLARNDFIEVTARGD</sequence>
<dbReference type="Proteomes" id="UP001262410">
    <property type="component" value="Unassembled WGS sequence"/>
</dbReference>
<evidence type="ECO:0000313" key="2">
    <source>
        <dbReference type="Proteomes" id="UP001262410"/>
    </source>
</evidence>
<accession>A0ABU1JJ28</accession>
<organism evidence="1 2">
    <name type="scientific">Inquilinus ginsengisoli</name>
    <dbReference type="NCBI Taxonomy" id="363840"/>
    <lineage>
        <taxon>Bacteria</taxon>
        <taxon>Pseudomonadati</taxon>
        <taxon>Pseudomonadota</taxon>
        <taxon>Alphaproteobacteria</taxon>
        <taxon>Rhodospirillales</taxon>
        <taxon>Rhodospirillaceae</taxon>
        <taxon>Inquilinus</taxon>
    </lineage>
</organism>